<dbReference type="RefSeq" id="YP_009596802.1">
    <property type="nucleotide sequence ID" value="NC_041890.1"/>
</dbReference>
<dbReference type="KEGG" id="vg:40072400"/>
<dbReference type="InterPro" id="IPR024064">
    <property type="entry name" value="FdhE-like_sf"/>
</dbReference>
<proteinExistence type="predicted"/>
<evidence type="ECO:0000256" key="1">
    <source>
        <dbReference type="SAM" id="MobiDB-lite"/>
    </source>
</evidence>
<dbReference type="OrthoDB" id="6840at10239"/>
<organism evidence="2 3">
    <name type="scientific">Propionibacterium phage Anatole</name>
    <dbReference type="NCBI Taxonomy" id="1897531"/>
    <lineage>
        <taxon>Viruses</taxon>
        <taxon>Duplodnaviria</taxon>
        <taxon>Heunggongvirae</taxon>
        <taxon>Uroviricota</taxon>
        <taxon>Caudoviricetes</taxon>
        <taxon>Anatolevirus</taxon>
        <taxon>Anatolevirus anatole</taxon>
    </lineage>
</organism>
<evidence type="ECO:0000313" key="2">
    <source>
        <dbReference type="EMBL" id="AOT24292.1"/>
    </source>
</evidence>
<name>A0A1D8ETC3_9CAUD</name>
<keyword evidence="3" id="KW-1185">Reference proteome</keyword>
<dbReference type="GeneID" id="40072400"/>
<protein>
    <submittedName>
        <fullName evidence="2">Uncharacterized protein</fullName>
    </submittedName>
</protein>
<accession>A0A1D8ETC3</accession>
<evidence type="ECO:0000313" key="3">
    <source>
        <dbReference type="Proteomes" id="UP000223795"/>
    </source>
</evidence>
<feature type="region of interest" description="Disordered" evidence="1">
    <location>
        <begin position="24"/>
        <end position="48"/>
    </location>
</feature>
<sequence length="241" mass="26246">MEASDTLAQLAQIPDMAAELWASGRATGDTGDPKPGQVRPHRAKPATPIDLGRHDILRTDDHGLLAELSQAVRAVWEDHPGVTLSNPPTWAGECSWLLANVELWDSDPFLSAFVADAARMVWRTLDRALHHPAPARLTCPACGGRLAESAGGWVTCRDCASQFPGRERIAAQMISKPDMTSEEIAAEFHIETARLRKWAERGLVKPTNPGCKPCTWRPWDVLGVLHPDIVEAIEVGGLEAC</sequence>
<reference evidence="2 3" key="1">
    <citation type="submission" date="2016-07" db="EMBL/GenBank/DDBJ databases">
        <authorList>
            <person name="Modlin R.L."/>
            <person name="Cheng L.S."/>
            <person name="Marinelli L.J."/>
            <person name="Grosset N."/>
            <person name="Gautier M."/>
            <person name="Fitz-Gibbon S."/>
            <person name="Pellegrini M."/>
            <person name="Bowman C.A."/>
            <person name="Russell D.A."/>
            <person name="Jacobs-Sera D."/>
            <person name="Hatfull G.F."/>
        </authorList>
    </citation>
    <scope>NUCLEOTIDE SEQUENCE [LARGE SCALE GENOMIC DNA]</scope>
</reference>
<dbReference type="SUPFAM" id="SSF144020">
    <property type="entry name" value="FdhE-like"/>
    <property type="match status" value="1"/>
</dbReference>
<dbReference type="Proteomes" id="UP000223795">
    <property type="component" value="Segment"/>
</dbReference>
<dbReference type="EMBL" id="KX620748">
    <property type="protein sequence ID" value="AOT24292.1"/>
    <property type="molecule type" value="Genomic_DNA"/>
</dbReference>
<gene>
    <name evidence="2" type="primary">54</name>
    <name evidence="2" type="ORF">ANATOLE_54</name>
</gene>